<dbReference type="RefSeq" id="WP_150513533.1">
    <property type="nucleotide sequence ID" value="NZ_BMSQ01000002.1"/>
</dbReference>
<reference evidence="4 5" key="1">
    <citation type="submission" date="2017-09" db="EMBL/GenBank/DDBJ databases">
        <authorList>
            <person name="Lee N."/>
            <person name="Cho B.-K."/>
        </authorList>
    </citation>
    <scope>NUCLEOTIDE SEQUENCE [LARGE SCALE GENOMIC DNA]</scope>
    <source>
        <strain evidence="4 5">ATCC 27465</strain>
    </source>
</reference>
<protein>
    <recommendedName>
        <fullName evidence="7">VCBS repeat-containing protein</fullName>
    </recommendedName>
</protein>
<dbReference type="SUPFAM" id="SSF69318">
    <property type="entry name" value="Integrin alpha N-terminal domain"/>
    <property type="match status" value="1"/>
</dbReference>
<feature type="compositionally biased region" description="Basic and acidic residues" evidence="1">
    <location>
        <begin position="32"/>
        <end position="43"/>
    </location>
</feature>
<keyword evidence="2" id="KW-0732">Signal</keyword>
<dbReference type="AlphaFoldDB" id="A0A5P2XDW9"/>
<evidence type="ECO:0000313" key="5">
    <source>
        <dbReference type="Proteomes" id="UP000326505"/>
    </source>
</evidence>
<evidence type="ECO:0000313" key="3">
    <source>
        <dbReference type="EMBL" id="MBB5104987.1"/>
    </source>
</evidence>
<feature type="chain" id="PRO_5044623267" description="VCBS repeat-containing protein" evidence="2">
    <location>
        <begin position="21"/>
        <end position="485"/>
    </location>
</feature>
<dbReference type="Proteomes" id="UP000326505">
    <property type="component" value="Chromosome"/>
</dbReference>
<feature type="region of interest" description="Disordered" evidence="1">
    <location>
        <begin position="291"/>
        <end position="381"/>
    </location>
</feature>
<evidence type="ECO:0000256" key="2">
    <source>
        <dbReference type="SAM" id="SignalP"/>
    </source>
</evidence>
<dbReference type="EMBL" id="JACHJD010000006">
    <property type="protein sequence ID" value="MBB5104987.1"/>
    <property type="molecule type" value="Genomic_DNA"/>
</dbReference>
<name>A0A5P2XDW9_STRST</name>
<feature type="region of interest" description="Disordered" evidence="1">
    <location>
        <begin position="21"/>
        <end position="78"/>
    </location>
</feature>
<feature type="signal peptide" evidence="2">
    <location>
        <begin position="1"/>
        <end position="20"/>
    </location>
</feature>
<dbReference type="KEGG" id="sspb:CP982_31405"/>
<reference evidence="3 6" key="2">
    <citation type="submission" date="2020-08" db="EMBL/GenBank/DDBJ databases">
        <title>Genomic Encyclopedia of Type Strains, Phase III (KMG-III): the genomes of soil and plant-associated and newly described type strains.</title>
        <authorList>
            <person name="Whitman W."/>
        </authorList>
    </citation>
    <scope>NUCLEOTIDE SEQUENCE [LARGE SCALE GENOMIC DNA]</scope>
    <source>
        <strain evidence="3 6">CECT 3146</strain>
    </source>
</reference>
<evidence type="ECO:0000313" key="4">
    <source>
        <dbReference type="EMBL" id="QEV62671.1"/>
    </source>
</evidence>
<gene>
    <name evidence="4" type="ORF">CP982_31405</name>
    <name evidence="3" type="ORF">FHS40_004080</name>
</gene>
<organism evidence="4 5">
    <name type="scientific">Streptomyces spectabilis</name>
    <dbReference type="NCBI Taxonomy" id="68270"/>
    <lineage>
        <taxon>Bacteria</taxon>
        <taxon>Bacillati</taxon>
        <taxon>Actinomycetota</taxon>
        <taxon>Actinomycetes</taxon>
        <taxon>Kitasatosporales</taxon>
        <taxon>Streptomycetaceae</taxon>
        <taxon>Streptomyces</taxon>
    </lineage>
</organism>
<keyword evidence="6" id="KW-1185">Reference proteome</keyword>
<evidence type="ECO:0000313" key="6">
    <source>
        <dbReference type="Proteomes" id="UP000549009"/>
    </source>
</evidence>
<evidence type="ECO:0008006" key="7">
    <source>
        <dbReference type="Google" id="ProtNLM"/>
    </source>
</evidence>
<dbReference type="OrthoDB" id="344301at2"/>
<dbReference type="Gene3D" id="2.130.10.130">
    <property type="entry name" value="Integrin alpha, N-terminal"/>
    <property type="match status" value="1"/>
</dbReference>
<proteinExistence type="predicted"/>
<dbReference type="Proteomes" id="UP000549009">
    <property type="component" value="Unassembled WGS sequence"/>
</dbReference>
<dbReference type="PROSITE" id="PS51257">
    <property type="entry name" value="PROKAR_LIPOPROTEIN"/>
    <property type="match status" value="1"/>
</dbReference>
<dbReference type="InterPro" id="IPR028994">
    <property type="entry name" value="Integrin_alpha_N"/>
</dbReference>
<dbReference type="EMBL" id="CP023690">
    <property type="protein sequence ID" value="QEV62671.1"/>
    <property type="molecule type" value="Genomic_DNA"/>
</dbReference>
<sequence length="485" mass="50618">MTPRTAARAVSVLAALALVAGCGGSGDSGSDGSRDGDGRERSGSSRTPDVVPTESRAPDPGRGSGDPDDINGDGHPDLLMQVPVAWPASHGGVPRIAVVFGSPRGLDPTTRTLYTPEDLGVPDPSAVGNTPPYPGLTADLDDDGFADFLTRTGEETPAGNRVVEYVNWGGPTGPRRGAAPTRVRLPAPDAAAGFDDVVRGDFDGDGRHDLAGLQSPDSGLRSDEEAVVLLFGPFTRTGAAARTERRILPQPPYATYSGIRADGIAPSGKPRTTGLYLHYGNDGEQSAGRYFAARPGGGLAPTSRPVREGNGSAFGDFDGDGTRDLAVGDDGGRNDEPDSEAEPADVSGSYAVYPGDGGPVRTYRPRGGAGGAYTAVDPDGDGRDALLFDGREGPVLYEGDRRVARLVRRPPARVDGKRIPAGSGWRRVHFAADFDGDGGDEVVLSWRSPKLSPVYGEVPTHWWITRGVGPKDATAFSTRKFAPPR</sequence>
<accession>A0A5P2XDW9</accession>
<evidence type="ECO:0000256" key="1">
    <source>
        <dbReference type="SAM" id="MobiDB-lite"/>
    </source>
</evidence>